<feature type="region of interest" description="Disordered" evidence="1">
    <location>
        <begin position="37"/>
        <end position="64"/>
    </location>
</feature>
<sequence>MTLLLEPVSYDGGVQEENAAHPVKSMNVSDGRAAKIALDPEGRSQYKQKTRITKSPQDGRSRSPFRSELLPERAFVLIGTPFPELRMVADIYCPRIYLYDIGTFPDMQSLRRAPRVEHIDIAKVWKGLASNQADEILFWERIFRRALADLLHEKLRYLEKFAYISEQTHLHSQQGLREERPKLYNIAISLPDMVLATEQLYKQQYHRFRWFASTGRMLDAIGEFIRLHDCFTWTGPNLGDFRIGIQFKRSAQLSENSESPVEATWNPDNISFEPFDHPAIEGDEFQLIPRYNAPSRSCSALESGRHQEIEFSTTTNWLRWNAEINGFQGIVPFFSDITERELHPDATVIEDTVEDEDTTSYILHFMVKATFAQYFSSKARFEQTIRTKVAIKITKRRHFINLNKPFPSASDELSNRELDLDVSDGDQDDKGQSQKSGSELQQSAQADERQPRESHEEADPAAKNLMASSAEEFGREVFQKSGKADREPCTKISFERHLEPSETHAFNAAQTADVYYPGGSSKPENGIGKREAAFTPTFRRDSIVPTLPPRTCYTGFPYSKFVVWEDEDCGDAFLRTDPIALDKIRRVWENNLLPQNTIPSKQIQEDFDATKPCQTGLNSVNRGPSSGSSDADLRLSYGVKACPSVHNISVNEDSSCESNPSGPNDTKNFALRENGSSALIFHALPTPPPSNPNSKSTDSFSEGDRESEGAKEGYPWLIGYANRGEFLQMLRSQFAQEEEPFSSDEERFLVSCLINLPEEKDEDDSVCKWDSDDELNSPANDYDELDSGAVFVSN</sequence>
<dbReference type="Proteomes" id="UP001219355">
    <property type="component" value="Chromosome 1"/>
</dbReference>
<accession>A0AAF0DCY4</accession>
<feature type="compositionally biased region" description="Acidic residues" evidence="1">
    <location>
        <begin position="771"/>
        <end position="786"/>
    </location>
</feature>
<feature type="region of interest" description="Disordered" evidence="1">
    <location>
        <begin position="759"/>
        <end position="794"/>
    </location>
</feature>
<dbReference type="EMBL" id="CP120627">
    <property type="protein sequence ID" value="WEW56132.1"/>
    <property type="molecule type" value="Genomic_DNA"/>
</dbReference>
<proteinExistence type="predicted"/>
<dbReference type="AlphaFoldDB" id="A0AAF0DCY4"/>
<protein>
    <submittedName>
        <fullName evidence="2">Uncharacterized protein</fullName>
    </submittedName>
</protein>
<feature type="region of interest" description="Disordered" evidence="1">
    <location>
        <begin position="611"/>
        <end position="630"/>
    </location>
</feature>
<feature type="compositionally biased region" description="Polar residues" evidence="1">
    <location>
        <begin position="650"/>
        <end position="667"/>
    </location>
</feature>
<feature type="compositionally biased region" description="Basic and acidic residues" evidence="1">
    <location>
        <begin position="702"/>
        <end position="711"/>
    </location>
</feature>
<evidence type="ECO:0000256" key="1">
    <source>
        <dbReference type="SAM" id="MobiDB-lite"/>
    </source>
</evidence>
<gene>
    <name evidence="2" type="ORF">PRK78_001567</name>
</gene>
<feature type="compositionally biased region" description="Basic and acidic residues" evidence="1">
    <location>
        <begin position="446"/>
        <end position="460"/>
    </location>
</feature>
<feature type="region of interest" description="Disordered" evidence="1">
    <location>
        <begin position="420"/>
        <end position="461"/>
    </location>
</feature>
<name>A0AAF0DCY4_9EURO</name>
<evidence type="ECO:0000313" key="2">
    <source>
        <dbReference type="EMBL" id="WEW56132.1"/>
    </source>
</evidence>
<organism evidence="2 3">
    <name type="scientific">Emydomyces testavorans</name>
    <dbReference type="NCBI Taxonomy" id="2070801"/>
    <lineage>
        <taxon>Eukaryota</taxon>
        <taxon>Fungi</taxon>
        <taxon>Dikarya</taxon>
        <taxon>Ascomycota</taxon>
        <taxon>Pezizomycotina</taxon>
        <taxon>Eurotiomycetes</taxon>
        <taxon>Eurotiomycetidae</taxon>
        <taxon>Onygenales</taxon>
        <taxon>Nannizziopsiaceae</taxon>
        <taxon>Emydomyces</taxon>
    </lineage>
</organism>
<keyword evidence="3" id="KW-1185">Reference proteome</keyword>
<evidence type="ECO:0000313" key="3">
    <source>
        <dbReference type="Proteomes" id="UP001219355"/>
    </source>
</evidence>
<feature type="region of interest" description="Disordered" evidence="1">
    <location>
        <begin position="650"/>
        <end position="712"/>
    </location>
</feature>
<reference evidence="2" key="1">
    <citation type="submission" date="2023-03" db="EMBL/GenBank/DDBJ databases">
        <title>Emydomyces testavorans Genome Sequence.</title>
        <authorList>
            <person name="Hoyer L."/>
        </authorList>
    </citation>
    <scope>NUCLEOTIDE SEQUENCE</scope>
    <source>
        <strain evidence="2">16-2883</strain>
    </source>
</reference>
<feature type="compositionally biased region" description="Polar residues" evidence="1">
    <location>
        <begin position="612"/>
        <end position="629"/>
    </location>
</feature>